<organism evidence="3">
    <name type="scientific">Guillardia theta (strain CCMP2712)</name>
    <name type="common">Cryptophyte</name>
    <dbReference type="NCBI Taxonomy" id="905079"/>
    <lineage>
        <taxon>Eukaryota</taxon>
        <taxon>Cryptophyceae</taxon>
        <taxon>Pyrenomonadales</taxon>
        <taxon>Geminigeraceae</taxon>
        <taxon>Guillardia</taxon>
    </lineage>
</organism>
<proteinExistence type="predicted"/>
<evidence type="ECO:0000313" key="5">
    <source>
        <dbReference type="Proteomes" id="UP000011087"/>
    </source>
</evidence>
<dbReference type="SMART" id="SM00248">
    <property type="entry name" value="ANK"/>
    <property type="match status" value="3"/>
</dbReference>
<gene>
    <name evidence="3" type="ORF">GUITHDRAFT_118479</name>
</gene>
<evidence type="ECO:0000256" key="2">
    <source>
        <dbReference type="SAM" id="Coils"/>
    </source>
</evidence>
<dbReference type="KEGG" id="gtt:GUITHDRAFT_118479"/>
<dbReference type="RefSeq" id="XP_005822335.1">
    <property type="nucleotide sequence ID" value="XM_005822278.1"/>
</dbReference>
<dbReference type="Gene3D" id="1.25.40.20">
    <property type="entry name" value="Ankyrin repeat-containing domain"/>
    <property type="match status" value="1"/>
</dbReference>
<protein>
    <submittedName>
        <fullName evidence="3 4">Uncharacterized protein</fullName>
    </submittedName>
</protein>
<dbReference type="AlphaFoldDB" id="L1IHS1"/>
<keyword evidence="1" id="KW-0040">ANK repeat</keyword>
<dbReference type="PaxDb" id="55529-EKX35355"/>
<dbReference type="EMBL" id="JH993092">
    <property type="protein sequence ID" value="EKX35355.1"/>
    <property type="molecule type" value="Genomic_DNA"/>
</dbReference>
<dbReference type="PROSITE" id="PS50088">
    <property type="entry name" value="ANK_REPEAT"/>
    <property type="match status" value="1"/>
</dbReference>
<dbReference type="SUPFAM" id="SSF48403">
    <property type="entry name" value="Ankyrin repeat"/>
    <property type="match status" value="1"/>
</dbReference>
<dbReference type="Pfam" id="PF00023">
    <property type="entry name" value="Ank"/>
    <property type="match status" value="1"/>
</dbReference>
<evidence type="ECO:0000313" key="4">
    <source>
        <dbReference type="EnsemblProtists" id="EKX35355"/>
    </source>
</evidence>
<dbReference type="InterPro" id="IPR036770">
    <property type="entry name" value="Ankyrin_rpt-contain_sf"/>
</dbReference>
<keyword evidence="2" id="KW-0175">Coiled coil</keyword>
<sequence length="413" mass="47076">MVRSRLDENVWYDNEELRASAEDLPNLFYHPPIQNEDELAIWMSIAELQAKNERRFRALNRKLVVAVKRNDLDAAKQAIDQGASVHIPNSKGIPLVMLAAGSGHLIDVEDSYIELDRGQGSPAMIDFLVNMGASVHARRKWDEQNALMVACLRGDLDCILALLRNGADLADVEYRNMTEFFSAMVNLSDYDADARMMAGEASDRNYTEQEQRFISELKMIQAVIDFLYEQAGEKVSRVLRMKLLKEAAQLASKDEQNMVALVLQYELQELEAEDKRQMLITYNGSMGKLEDKKVMSDTRKRVEEKHLEGMYRDLGTIERPRRLSTVIDPFVSPVVQVEEMEEEEQGQNKKLRGATMEMIQSAVPSTEHSSSKLSKLKRELEKAERLGDTFKKELLLKKIRRLEGQQSTKGSNS</sequence>
<reference evidence="5" key="2">
    <citation type="submission" date="2012-11" db="EMBL/GenBank/DDBJ databases">
        <authorList>
            <person name="Kuo A."/>
            <person name="Curtis B.A."/>
            <person name="Tanifuji G."/>
            <person name="Burki F."/>
            <person name="Gruber A."/>
            <person name="Irimia M."/>
            <person name="Maruyama S."/>
            <person name="Arias M.C."/>
            <person name="Ball S.G."/>
            <person name="Gile G.H."/>
            <person name="Hirakawa Y."/>
            <person name="Hopkins J.F."/>
            <person name="Rensing S.A."/>
            <person name="Schmutz J."/>
            <person name="Symeonidi A."/>
            <person name="Elias M."/>
            <person name="Eveleigh R.J."/>
            <person name="Herman E.K."/>
            <person name="Klute M.J."/>
            <person name="Nakayama T."/>
            <person name="Obornik M."/>
            <person name="Reyes-Prieto A."/>
            <person name="Armbrust E.V."/>
            <person name="Aves S.J."/>
            <person name="Beiko R.G."/>
            <person name="Coutinho P."/>
            <person name="Dacks J.B."/>
            <person name="Durnford D.G."/>
            <person name="Fast N.M."/>
            <person name="Green B.R."/>
            <person name="Grisdale C."/>
            <person name="Hempe F."/>
            <person name="Henrissat B."/>
            <person name="Hoppner M.P."/>
            <person name="Ishida K.-I."/>
            <person name="Kim E."/>
            <person name="Koreny L."/>
            <person name="Kroth P.G."/>
            <person name="Liu Y."/>
            <person name="Malik S.-B."/>
            <person name="Maier U.G."/>
            <person name="McRose D."/>
            <person name="Mock T."/>
            <person name="Neilson J.A."/>
            <person name="Onodera N.T."/>
            <person name="Poole A.M."/>
            <person name="Pritham E.J."/>
            <person name="Richards T.A."/>
            <person name="Rocap G."/>
            <person name="Roy S.W."/>
            <person name="Sarai C."/>
            <person name="Schaack S."/>
            <person name="Shirato S."/>
            <person name="Slamovits C.H."/>
            <person name="Spencer D.F."/>
            <person name="Suzuki S."/>
            <person name="Worden A.Z."/>
            <person name="Zauner S."/>
            <person name="Barry K."/>
            <person name="Bell C."/>
            <person name="Bharti A.K."/>
            <person name="Crow J.A."/>
            <person name="Grimwood J."/>
            <person name="Kramer R."/>
            <person name="Lindquist E."/>
            <person name="Lucas S."/>
            <person name="Salamov A."/>
            <person name="McFadden G.I."/>
            <person name="Lane C.E."/>
            <person name="Keeling P.J."/>
            <person name="Gray M.W."/>
            <person name="Grigoriev I.V."/>
            <person name="Archibald J.M."/>
        </authorList>
    </citation>
    <scope>NUCLEOTIDE SEQUENCE</scope>
    <source>
        <strain evidence="5">CCMP2712</strain>
    </source>
</reference>
<feature type="coiled-coil region" evidence="2">
    <location>
        <begin position="337"/>
        <end position="393"/>
    </location>
</feature>
<dbReference type="Proteomes" id="UP000011087">
    <property type="component" value="Unassembled WGS sequence"/>
</dbReference>
<reference evidence="4" key="3">
    <citation type="submission" date="2015-06" db="UniProtKB">
        <authorList>
            <consortium name="EnsemblProtists"/>
        </authorList>
    </citation>
    <scope>IDENTIFICATION</scope>
</reference>
<evidence type="ECO:0000256" key="1">
    <source>
        <dbReference type="PROSITE-ProRule" id="PRU00023"/>
    </source>
</evidence>
<dbReference type="HOGENOM" id="CLU_666384_0_0_1"/>
<evidence type="ECO:0000313" key="3">
    <source>
        <dbReference type="EMBL" id="EKX35355.1"/>
    </source>
</evidence>
<name>L1IHS1_GUITC</name>
<dbReference type="GeneID" id="17292093"/>
<keyword evidence="5" id="KW-1185">Reference proteome</keyword>
<accession>L1IHS1</accession>
<feature type="repeat" description="ANK" evidence="1">
    <location>
        <begin position="142"/>
        <end position="174"/>
    </location>
</feature>
<dbReference type="InterPro" id="IPR002110">
    <property type="entry name" value="Ankyrin_rpt"/>
</dbReference>
<dbReference type="EnsemblProtists" id="EKX35355">
    <property type="protein sequence ID" value="EKX35355"/>
    <property type="gene ID" value="GUITHDRAFT_118479"/>
</dbReference>
<reference evidence="3 5" key="1">
    <citation type="journal article" date="2012" name="Nature">
        <title>Algal genomes reveal evolutionary mosaicism and the fate of nucleomorphs.</title>
        <authorList>
            <consortium name="DOE Joint Genome Institute"/>
            <person name="Curtis B.A."/>
            <person name="Tanifuji G."/>
            <person name="Burki F."/>
            <person name="Gruber A."/>
            <person name="Irimia M."/>
            <person name="Maruyama S."/>
            <person name="Arias M.C."/>
            <person name="Ball S.G."/>
            <person name="Gile G.H."/>
            <person name="Hirakawa Y."/>
            <person name="Hopkins J.F."/>
            <person name="Kuo A."/>
            <person name="Rensing S.A."/>
            <person name="Schmutz J."/>
            <person name="Symeonidi A."/>
            <person name="Elias M."/>
            <person name="Eveleigh R.J."/>
            <person name="Herman E.K."/>
            <person name="Klute M.J."/>
            <person name="Nakayama T."/>
            <person name="Obornik M."/>
            <person name="Reyes-Prieto A."/>
            <person name="Armbrust E.V."/>
            <person name="Aves S.J."/>
            <person name="Beiko R.G."/>
            <person name="Coutinho P."/>
            <person name="Dacks J.B."/>
            <person name="Durnford D.G."/>
            <person name="Fast N.M."/>
            <person name="Green B.R."/>
            <person name="Grisdale C.J."/>
            <person name="Hempel F."/>
            <person name="Henrissat B."/>
            <person name="Hoppner M.P."/>
            <person name="Ishida K."/>
            <person name="Kim E."/>
            <person name="Koreny L."/>
            <person name="Kroth P.G."/>
            <person name="Liu Y."/>
            <person name="Malik S.B."/>
            <person name="Maier U.G."/>
            <person name="McRose D."/>
            <person name="Mock T."/>
            <person name="Neilson J.A."/>
            <person name="Onodera N.T."/>
            <person name="Poole A.M."/>
            <person name="Pritham E.J."/>
            <person name="Richards T.A."/>
            <person name="Rocap G."/>
            <person name="Roy S.W."/>
            <person name="Sarai C."/>
            <person name="Schaack S."/>
            <person name="Shirato S."/>
            <person name="Slamovits C.H."/>
            <person name="Spencer D.F."/>
            <person name="Suzuki S."/>
            <person name="Worden A.Z."/>
            <person name="Zauner S."/>
            <person name="Barry K."/>
            <person name="Bell C."/>
            <person name="Bharti A.K."/>
            <person name="Crow J.A."/>
            <person name="Grimwood J."/>
            <person name="Kramer R."/>
            <person name="Lindquist E."/>
            <person name="Lucas S."/>
            <person name="Salamov A."/>
            <person name="McFadden G.I."/>
            <person name="Lane C.E."/>
            <person name="Keeling P.J."/>
            <person name="Gray M.W."/>
            <person name="Grigoriev I.V."/>
            <person name="Archibald J.M."/>
        </authorList>
    </citation>
    <scope>NUCLEOTIDE SEQUENCE</scope>
    <source>
        <strain evidence="3 5">CCMP2712</strain>
    </source>
</reference>